<dbReference type="Pfam" id="PF20145">
    <property type="entry name" value="ARMET_N"/>
    <property type="match status" value="1"/>
</dbReference>
<organism evidence="11">
    <name type="scientific">Hirondellea gigas</name>
    <dbReference type="NCBI Taxonomy" id="1518452"/>
    <lineage>
        <taxon>Eukaryota</taxon>
        <taxon>Metazoa</taxon>
        <taxon>Ecdysozoa</taxon>
        <taxon>Arthropoda</taxon>
        <taxon>Crustacea</taxon>
        <taxon>Multicrustacea</taxon>
        <taxon>Malacostraca</taxon>
        <taxon>Eumalacostraca</taxon>
        <taxon>Peracarida</taxon>
        <taxon>Amphipoda</taxon>
        <taxon>Amphilochidea</taxon>
        <taxon>Lysianassida</taxon>
        <taxon>Lysianassidira</taxon>
        <taxon>Lysianassoidea</taxon>
        <taxon>Lysianassidae</taxon>
        <taxon>Hirondellea</taxon>
    </lineage>
</organism>
<evidence type="ECO:0000256" key="6">
    <source>
        <dbReference type="ARBA" id="ARBA00023157"/>
    </source>
</evidence>
<evidence type="ECO:0000259" key="10">
    <source>
        <dbReference type="Pfam" id="PF20145"/>
    </source>
</evidence>
<dbReference type="GO" id="GO:0005615">
    <property type="term" value="C:extracellular space"/>
    <property type="evidence" value="ECO:0007669"/>
    <property type="project" value="TreeGrafter"/>
</dbReference>
<dbReference type="GO" id="GO:0031175">
    <property type="term" value="P:neuron projection development"/>
    <property type="evidence" value="ECO:0007669"/>
    <property type="project" value="TreeGrafter"/>
</dbReference>
<dbReference type="GO" id="GO:0005783">
    <property type="term" value="C:endoplasmic reticulum"/>
    <property type="evidence" value="ECO:0007669"/>
    <property type="project" value="TreeGrafter"/>
</dbReference>
<dbReference type="EMBL" id="IACF01000618">
    <property type="protein sequence ID" value="LAB66383.1"/>
    <property type="molecule type" value="mRNA"/>
</dbReference>
<evidence type="ECO:0000256" key="8">
    <source>
        <dbReference type="SAM" id="SignalP"/>
    </source>
</evidence>
<dbReference type="InterPro" id="IPR045332">
    <property type="entry name" value="ARMET_N"/>
</dbReference>
<dbReference type="InterPro" id="IPR036361">
    <property type="entry name" value="SAP_dom_sf"/>
</dbReference>
<name>A0A2P2HX90_9CRUS</name>
<evidence type="ECO:0000313" key="11">
    <source>
        <dbReference type="EMBL" id="LAB66383.1"/>
    </source>
</evidence>
<feature type="domain" description="ARMET C-terminal" evidence="9">
    <location>
        <begin position="131"/>
        <end position="173"/>
    </location>
</feature>
<dbReference type="SUPFAM" id="SSF68906">
    <property type="entry name" value="SAP domain"/>
    <property type="match status" value="1"/>
</dbReference>
<evidence type="ECO:0000256" key="1">
    <source>
        <dbReference type="ARBA" id="ARBA00004613"/>
    </source>
</evidence>
<protein>
    <recommendedName>
        <fullName evidence="3">Mesencephalic astrocyte-derived neurotrophic factor homolog</fullName>
    </recommendedName>
    <alternativeName>
        <fullName evidence="7">MANF/CDNF-like protein</fullName>
    </alternativeName>
</protein>
<dbReference type="PROSITE" id="PS51257">
    <property type="entry name" value="PROKAR_LIPOPROTEIN"/>
    <property type="match status" value="1"/>
</dbReference>
<keyword evidence="6" id="KW-1015">Disulfide bond</keyword>
<feature type="domain" description="ARMET N-terminal" evidence="10">
    <location>
        <begin position="32"/>
        <end position="127"/>
    </location>
</feature>
<dbReference type="Pfam" id="PF10208">
    <property type="entry name" value="ARMET_C"/>
    <property type="match status" value="1"/>
</dbReference>
<dbReference type="PANTHER" id="PTHR12990:SF5">
    <property type="entry name" value="MESENCEPHALIC ASTROCYTE-DERIVED NEUROTROPHIC FACTOR HOMOLOG"/>
    <property type="match status" value="1"/>
</dbReference>
<evidence type="ECO:0000256" key="3">
    <source>
        <dbReference type="ARBA" id="ARBA00014267"/>
    </source>
</evidence>
<dbReference type="PANTHER" id="PTHR12990">
    <property type="entry name" value="ARMET-LIKE PROTEIN"/>
    <property type="match status" value="1"/>
</dbReference>
<dbReference type="GO" id="GO:0071542">
    <property type="term" value="P:dopaminergic neuron differentiation"/>
    <property type="evidence" value="ECO:0007669"/>
    <property type="project" value="TreeGrafter"/>
</dbReference>
<keyword evidence="5 8" id="KW-0732">Signal</keyword>
<dbReference type="Gene3D" id="1.10.225.10">
    <property type="entry name" value="Saposin-like"/>
    <property type="match status" value="1"/>
</dbReference>
<evidence type="ECO:0000256" key="2">
    <source>
        <dbReference type="ARBA" id="ARBA00005617"/>
    </source>
</evidence>
<dbReference type="Gene3D" id="1.10.720.30">
    <property type="entry name" value="SAP domain"/>
    <property type="match status" value="1"/>
</dbReference>
<dbReference type="FunFam" id="1.10.225.10:FF:000003">
    <property type="entry name" value="Mesencephalic astrocyte-derived neurotrophic factor"/>
    <property type="match status" value="1"/>
</dbReference>
<comment type="similarity">
    <text evidence="2">Belongs to the ARMET family.</text>
</comment>
<comment type="subcellular location">
    <subcellularLocation>
        <location evidence="1">Secreted</location>
    </subcellularLocation>
</comment>
<dbReference type="InterPro" id="IPR019345">
    <property type="entry name" value="ARMET_C"/>
</dbReference>
<dbReference type="AlphaFoldDB" id="A0A2P2HX90"/>
<feature type="signal peptide" evidence="8">
    <location>
        <begin position="1"/>
        <end position="29"/>
    </location>
</feature>
<evidence type="ECO:0000259" key="9">
    <source>
        <dbReference type="Pfam" id="PF10208"/>
    </source>
</evidence>
<keyword evidence="4" id="KW-0964">Secreted</keyword>
<evidence type="ECO:0000256" key="4">
    <source>
        <dbReference type="ARBA" id="ARBA00022525"/>
    </source>
</evidence>
<proteinExistence type="evidence at transcript level"/>
<accession>A0A2P2HX90</accession>
<sequence>MMASKGLPIVSLAVLGCLILLFSSSTVTAQEECEVCVGFLTRLSESLTADEKNTPAKIETRLKELCKTTKSRENRFCYYIGGLEESATGILGEISRPLSWSMPTSKICEKLKKMDSQICELRYEKQIDLNKVDLKKLKVRDLKKILSDWDETCEDCLEKSDYIRFIEKLKPKYVKSEL</sequence>
<feature type="chain" id="PRO_5015149069" description="Mesencephalic astrocyte-derived neurotrophic factor homolog" evidence="8">
    <location>
        <begin position="30"/>
        <end position="178"/>
    </location>
</feature>
<dbReference type="InterPro" id="IPR045333">
    <property type="entry name" value="ARMET-like"/>
</dbReference>
<evidence type="ECO:0000256" key="7">
    <source>
        <dbReference type="ARBA" id="ARBA00032923"/>
    </source>
</evidence>
<evidence type="ECO:0000256" key="5">
    <source>
        <dbReference type="ARBA" id="ARBA00022729"/>
    </source>
</evidence>
<reference evidence="11" key="1">
    <citation type="journal article" date="2018" name="Biosci. Biotechnol. Biochem.">
        <title>Polysaccharide hydrolase of the hadal zone amphipods Hirondellea gigas.</title>
        <authorList>
            <person name="Kobayashi H."/>
            <person name="Nagahama T."/>
            <person name="Arai W."/>
            <person name="Sasagawa Y."/>
            <person name="Umeda M."/>
            <person name="Hayashi T."/>
            <person name="Nikaido I."/>
            <person name="Watanabe H."/>
            <person name="Oguri K."/>
            <person name="Kitazato H."/>
            <person name="Fujioka K."/>
            <person name="Kido Y."/>
            <person name="Takami H."/>
        </authorList>
    </citation>
    <scope>NUCLEOTIDE SEQUENCE</scope>
    <source>
        <tissue evidence="11">Whole body</tissue>
    </source>
</reference>